<accession>A0AA86PKL4</accession>
<evidence type="ECO:0000313" key="3">
    <source>
        <dbReference type="EMBL" id="CAL6065464.1"/>
    </source>
</evidence>
<reference evidence="3 4" key="2">
    <citation type="submission" date="2024-07" db="EMBL/GenBank/DDBJ databases">
        <authorList>
            <person name="Akdeniz Z."/>
        </authorList>
    </citation>
    <scope>NUCLEOTIDE SEQUENCE [LARGE SCALE GENOMIC DNA]</scope>
</reference>
<comment type="caution">
    <text evidence="2">The sequence shown here is derived from an EMBL/GenBank/DDBJ whole genome shotgun (WGS) entry which is preliminary data.</text>
</comment>
<dbReference type="Proteomes" id="UP001642409">
    <property type="component" value="Unassembled WGS sequence"/>
</dbReference>
<dbReference type="AlphaFoldDB" id="A0AA86PKL4"/>
<dbReference type="EMBL" id="CATOUU010000686">
    <property type="protein sequence ID" value="CAI9940981.1"/>
    <property type="molecule type" value="Genomic_DNA"/>
</dbReference>
<proteinExistence type="predicted"/>
<keyword evidence="1" id="KW-0175">Coiled coil</keyword>
<organism evidence="2">
    <name type="scientific">Hexamita inflata</name>
    <dbReference type="NCBI Taxonomy" id="28002"/>
    <lineage>
        <taxon>Eukaryota</taxon>
        <taxon>Metamonada</taxon>
        <taxon>Diplomonadida</taxon>
        <taxon>Hexamitidae</taxon>
        <taxon>Hexamitinae</taxon>
        <taxon>Hexamita</taxon>
    </lineage>
</organism>
<name>A0AA86PKL4_9EUKA</name>
<keyword evidence="4" id="KW-1185">Reference proteome</keyword>
<gene>
    <name evidence="2" type="ORF">HINF_LOCUS28626</name>
    <name evidence="3" type="ORF">HINF_LOCUS51853</name>
</gene>
<evidence type="ECO:0000313" key="2">
    <source>
        <dbReference type="EMBL" id="CAI9940981.1"/>
    </source>
</evidence>
<dbReference type="EMBL" id="CAXDID020000255">
    <property type="protein sequence ID" value="CAL6065464.1"/>
    <property type="molecule type" value="Genomic_DNA"/>
</dbReference>
<evidence type="ECO:0000256" key="1">
    <source>
        <dbReference type="SAM" id="Coils"/>
    </source>
</evidence>
<feature type="coiled-coil region" evidence="1">
    <location>
        <begin position="465"/>
        <end position="499"/>
    </location>
</feature>
<reference evidence="2" key="1">
    <citation type="submission" date="2023-06" db="EMBL/GenBank/DDBJ databases">
        <authorList>
            <person name="Kurt Z."/>
        </authorList>
    </citation>
    <scope>NUCLEOTIDE SEQUENCE</scope>
</reference>
<evidence type="ECO:0000313" key="4">
    <source>
        <dbReference type="Proteomes" id="UP001642409"/>
    </source>
</evidence>
<protein>
    <submittedName>
        <fullName evidence="3">Hypothetical_protein</fullName>
    </submittedName>
</protein>
<sequence>MPFEALQQNGQNLTIKWQEEVDQEFSIDTLNSRYKMITIIGQKNNNGQSLTLLPFSLPLLFNKTINMKIYYCDVILLGVDRTMKSLQLNQCRCFCNPNNLFIDKLQLFDSILNNINPSIRTNTLELQISNAERFDVSQYDQLQYKNRFLTISCSELDLSTLYGSWDDIFLEICTFKGQLSEKDALQVKNLSIYECDSKCLKQFENVVCDKLDVFCTADDKDDTFNFQLNHKSTELVSYFNSYKCDFSNPQGKWNQIQLEKCKIISSDPTSTVLQDTKIYVELRDDAVFDSDPQVVKDVKAKLWINAERYNNLDLVHIQQCAPFKLQLFQCTVDLAQMQGSWNQLKLTECTFINQDSLIQIKANSVKLRKTDLKQNVFTSNFISVSQNELSESSTNLSLNQEVVNIQQNYEHIHTVEIQNCSFKRFSLTHFPNILSIRVKTDSRFETKREIVQKQHQMFQNHLKNVKMNQKKKQTLNKRIQQERKRIQVHEQRIEIILEKLRIISGKAEKDTEAGYE</sequence>